<keyword evidence="1" id="KW-0808">Transferase</keyword>
<gene>
    <name evidence="1" type="ORF">F7R13_33665</name>
</gene>
<dbReference type="GO" id="GO:0016740">
    <property type="term" value="F:transferase activity"/>
    <property type="evidence" value="ECO:0007669"/>
    <property type="project" value="UniProtKB-KW"/>
</dbReference>
<reference evidence="1 2" key="1">
    <citation type="submission" date="2019-09" db="EMBL/GenBank/DDBJ databases">
        <title>Draft genome sequences of 48 bacterial type strains from the CCUG.</title>
        <authorList>
            <person name="Tunovic T."/>
            <person name="Pineiro-Iglesias B."/>
            <person name="Unosson C."/>
            <person name="Inganas E."/>
            <person name="Ohlen M."/>
            <person name="Cardew S."/>
            <person name="Jensie-Markopoulos S."/>
            <person name="Salva-Serra F."/>
            <person name="Jaen-Luchoro D."/>
            <person name="Karlsson R."/>
            <person name="Svensson-Stadler L."/>
            <person name="Chun J."/>
            <person name="Moore E."/>
        </authorList>
    </citation>
    <scope>NUCLEOTIDE SEQUENCE [LARGE SCALE GENOMIC DNA]</scope>
    <source>
        <strain evidence="1 2">CCUG 65687</strain>
    </source>
</reference>
<dbReference type="EMBL" id="VZOL01001103">
    <property type="protein sequence ID" value="KAB0642546.1"/>
    <property type="molecule type" value="Genomic_DNA"/>
</dbReference>
<accession>A0A6L3N618</accession>
<sequence length="67" mass="6965">MDDTLTKPAGTADAVEGEVAAALDGAARAQVQSTPAVEHACDTWRPDDAPAALLEAFVALFNTDTRH</sequence>
<protein>
    <submittedName>
        <fullName evidence="1">Acetyl CoA--N6-hydroxylysine acetyl transferase</fullName>
    </submittedName>
</protein>
<evidence type="ECO:0000313" key="2">
    <source>
        <dbReference type="Proteomes" id="UP000473571"/>
    </source>
</evidence>
<evidence type="ECO:0000313" key="1">
    <source>
        <dbReference type="EMBL" id="KAB0642546.1"/>
    </source>
</evidence>
<proteinExistence type="predicted"/>
<dbReference type="AlphaFoldDB" id="A0A6L3N618"/>
<name>A0A6L3N618_9BURK</name>
<organism evidence="1 2">
    <name type="scientific">Burkholderia territorii</name>
    <dbReference type="NCBI Taxonomy" id="1503055"/>
    <lineage>
        <taxon>Bacteria</taxon>
        <taxon>Pseudomonadati</taxon>
        <taxon>Pseudomonadota</taxon>
        <taxon>Betaproteobacteria</taxon>
        <taxon>Burkholderiales</taxon>
        <taxon>Burkholderiaceae</taxon>
        <taxon>Burkholderia</taxon>
        <taxon>Burkholderia cepacia complex</taxon>
    </lineage>
</organism>
<comment type="caution">
    <text evidence="1">The sequence shown here is derived from an EMBL/GenBank/DDBJ whole genome shotgun (WGS) entry which is preliminary data.</text>
</comment>
<dbReference type="Proteomes" id="UP000473571">
    <property type="component" value="Unassembled WGS sequence"/>
</dbReference>
<feature type="non-terminal residue" evidence="1">
    <location>
        <position position="67"/>
    </location>
</feature>